<dbReference type="Pfam" id="PF00881">
    <property type="entry name" value="Nitroreductase"/>
    <property type="match status" value="1"/>
</dbReference>
<evidence type="ECO:0000259" key="3">
    <source>
        <dbReference type="Pfam" id="PF00881"/>
    </source>
</evidence>
<organism evidence="4 5">
    <name type="scientific">Pseudomonas zhanjiangensis</name>
    <dbReference type="NCBI Taxonomy" id="3239015"/>
    <lineage>
        <taxon>Bacteria</taxon>
        <taxon>Pseudomonadati</taxon>
        <taxon>Pseudomonadota</taxon>
        <taxon>Gammaproteobacteria</taxon>
        <taxon>Pseudomonadales</taxon>
        <taxon>Pseudomonadaceae</taxon>
        <taxon>Pseudomonas</taxon>
    </lineage>
</organism>
<dbReference type="SUPFAM" id="SSF55469">
    <property type="entry name" value="FMN-dependent nitroreductase-like"/>
    <property type="match status" value="1"/>
</dbReference>
<dbReference type="InterPro" id="IPR000415">
    <property type="entry name" value="Nitroreductase-like"/>
</dbReference>
<proteinExistence type="inferred from homology"/>
<protein>
    <submittedName>
        <fullName evidence="4">Nitroreductase family protein</fullName>
    </submittedName>
</protein>
<gene>
    <name evidence="4" type="ORF">AB5S05_00330</name>
</gene>
<sequence length="205" mass="21723">MSQSIKQLIEARVSTGRYAAERELSEQQVTELVRLATRAPSAYNLQNWTFVAVRSAAAKARLQALAYGQSQVVDAPVTFIICGTLGAYEGLARALQPALQRGILEPALVDGWVAAATDAHRGNPQLQRDEALRSASLAAMTLMLAAQGMGLASGAMSGFDAAGVAREFGLGANELPVMLVTAGYPAAGNWPQKPRKPLTEVLRFA</sequence>
<keyword evidence="5" id="KW-1185">Reference proteome</keyword>
<reference evidence="4 5" key="1">
    <citation type="submission" date="2024-07" db="EMBL/GenBank/DDBJ databases">
        <authorList>
            <person name="Li M."/>
        </authorList>
    </citation>
    <scope>NUCLEOTIDE SEQUENCE [LARGE SCALE GENOMIC DNA]</scope>
    <source>
        <strain evidence="4 5">25A3E</strain>
    </source>
</reference>
<keyword evidence="2" id="KW-0560">Oxidoreductase</keyword>
<dbReference type="InterPro" id="IPR029479">
    <property type="entry name" value="Nitroreductase"/>
</dbReference>
<accession>A0ABV3YME5</accession>
<dbReference type="Gene3D" id="3.40.109.10">
    <property type="entry name" value="NADH Oxidase"/>
    <property type="match status" value="1"/>
</dbReference>
<dbReference type="EMBL" id="JBFTEG010000001">
    <property type="protein sequence ID" value="MEX6500491.1"/>
    <property type="molecule type" value="Genomic_DNA"/>
</dbReference>
<dbReference type="PANTHER" id="PTHR43673">
    <property type="entry name" value="NAD(P)H NITROREDUCTASE YDGI-RELATED"/>
    <property type="match status" value="1"/>
</dbReference>
<comment type="similarity">
    <text evidence="1">Belongs to the nitroreductase family.</text>
</comment>
<dbReference type="Proteomes" id="UP001560296">
    <property type="component" value="Unassembled WGS sequence"/>
</dbReference>
<name>A0ABV3YME5_9PSED</name>
<evidence type="ECO:0000313" key="5">
    <source>
        <dbReference type="Proteomes" id="UP001560296"/>
    </source>
</evidence>
<feature type="domain" description="Nitroreductase" evidence="3">
    <location>
        <begin position="9"/>
        <end position="184"/>
    </location>
</feature>
<evidence type="ECO:0000313" key="4">
    <source>
        <dbReference type="EMBL" id="MEX6500491.1"/>
    </source>
</evidence>
<dbReference type="RefSeq" id="WP_369285405.1">
    <property type="nucleotide sequence ID" value="NZ_JBFTEG010000001.1"/>
</dbReference>
<evidence type="ECO:0000256" key="2">
    <source>
        <dbReference type="ARBA" id="ARBA00023002"/>
    </source>
</evidence>
<evidence type="ECO:0000256" key="1">
    <source>
        <dbReference type="ARBA" id="ARBA00007118"/>
    </source>
</evidence>
<comment type="caution">
    <text evidence="4">The sequence shown here is derived from an EMBL/GenBank/DDBJ whole genome shotgun (WGS) entry which is preliminary data.</text>
</comment>